<dbReference type="PROSITE" id="PS50297">
    <property type="entry name" value="ANK_REP_REGION"/>
    <property type="match status" value="4"/>
</dbReference>
<dbReference type="PANTHER" id="PTHR24198">
    <property type="entry name" value="ANKYRIN REPEAT AND PROTEIN KINASE DOMAIN-CONTAINING PROTEIN"/>
    <property type="match status" value="1"/>
</dbReference>
<proteinExistence type="predicted"/>
<feature type="repeat" description="ANK" evidence="3">
    <location>
        <begin position="198"/>
        <end position="230"/>
    </location>
</feature>
<accession>A0A067ME63</accession>
<sequence>MNTPAFKHDDLSDLKAMLAAGGDVEDVDSAGKTRLHYAAGWASLPMVRLLIELKANVHARDNDGRQPLHLAALRQTFSSGRSEVMRLLLDAGAELDATDSRGDTPLSLAKAVHALCDAGADVDAADAHGDAPLHYATEGGSASAVQLLLGKGASPLERARDGTSPLHNALVLMRHPDGSRAVASLLGASVDVNTANNNGSTPLHCAASLGASSAVLLLLKVGANPRALDAQGAQPLHHVAGCGLYGSGNEIQPIITALLVAGRGLDNPKPLKYALSCGNITAVKLLMNAGATVCHQT</sequence>
<evidence type="ECO:0000313" key="4">
    <source>
        <dbReference type="EMBL" id="KDQ10187.1"/>
    </source>
</evidence>
<dbReference type="EMBL" id="KL198070">
    <property type="protein sequence ID" value="KDQ10187.1"/>
    <property type="molecule type" value="Genomic_DNA"/>
</dbReference>
<evidence type="ECO:0000313" key="5">
    <source>
        <dbReference type="Proteomes" id="UP000027195"/>
    </source>
</evidence>
<keyword evidence="1" id="KW-0677">Repeat</keyword>
<dbReference type="PANTHER" id="PTHR24198:SF165">
    <property type="entry name" value="ANKYRIN REPEAT-CONTAINING PROTEIN-RELATED"/>
    <property type="match status" value="1"/>
</dbReference>
<organism evidence="4 5">
    <name type="scientific">Botryobasidium botryosum (strain FD-172 SS1)</name>
    <dbReference type="NCBI Taxonomy" id="930990"/>
    <lineage>
        <taxon>Eukaryota</taxon>
        <taxon>Fungi</taxon>
        <taxon>Dikarya</taxon>
        <taxon>Basidiomycota</taxon>
        <taxon>Agaricomycotina</taxon>
        <taxon>Agaricomycetes</taxon>
        <taxon>Cantharellales</taxon>
        <taxon>Botryobasidiaceae</taxon>
        <taxon>Botryobasidium</taxon>
    </lineage>
</organism>
<keyword evidence="5" id="KW-1185">Reference proteome</keyword>
<feature type="repeat" description="ANK" evidence="3">
    <location>
        <begin position="30"/>
        <end position="62"/>
    </location>
</feature>
<dbReference type="SUPFAM" id="SSF48403">
    <property type="entry name" value="Ankyrin repeat"/>
    <property type="match status" value="1"/>
</dbReference>
<feature type="repeat" description="ANK" evidence="3">
    <location>
        <begin position="128"/>
        <end position="160"/>
    </location>
</feature>
<dbReference type="Pfam" id="PF12796">
    <property type="entry name" value="Ank_2"/>
    <property type="match status" value="3"/>
</dbReference>
<evidence type="ECO:0000256" key="1">
    <source>
        <dbReference type="ARBA" id="ARBA00022737"/>
    </source>
</evidence>
<dbReference type="InterPro" id="IPR002110">
    <property type="entry name" value="Ankyrin_rpt"/>
</dbReference>
<dbReference type="SMART" id="SM00248">
    <property type="entry name" value="ANK"/>
    <property type="match status" value="6"/>
</dbReference>
<protein>
    <submittedName>
        <fullName evidence="4">Uncharacterized protein</fullName>
    </submittedName>
</protein>
<gene>
    <name evidence="4" type="ORF">BOTBODRAFT_164122</name>
</gene>
<dbReference type="InterPro" id="IPR036770">
    <property type="entry name" value="Ankyrin_rpt-contain_sf"/>
</dbReference>
<keyword evidence="2 3" id="KW-0040">ANK repeat</keyword>
<name>A0A067ME63_BOTB1</name>
<dbReference type="AlphaFoldDB" id="A0A067ME63"/>
<dbReference type="OrthoDB" id="194358at2759"/>
<dbReference type="InParanoid" id="A0A067ME63"/>
<reference evidence="5" key="1">
    <citation type="journal article" date="2014" name="Proc. Natl. Acad. Sci. U.S.A.">
        <title>Extensive sampling of basidiomycete genomes demonstrates inadequacy of the white-rot/brown-rot paradigm for wood decay fungi.</title>
        <authorList>
            <person name="Riley R."/>
            <person name="Salamov A.A."/>
            <person name="Brown D.W."/>
            <person name="Nagy L.G."/>
            <person name="Floudas D."/>
            <person name="Held B.W."/>
            <person name="Levasseur A."/>
            <person name="Lombard V."/>
            <person name="Morin E."/>
            <person name="Otillar R."/>
            <person name="Lindquist E.A."/>
            <person name="Sun H."/>
            <person name="LaButti K.M."/>
            <person name="Schmutz J."/>
            <person name="Jabbour D."/>
            <person name="Luo H."/>
            <person name="Baker S.E."/>
            <person name="Pisabarro A.G."/>
            <person name="Walton J.D."/>
            <person name="Blanchette R.A."/>
            <person name="Henrissat B."/>
            <person name="Martin F."/>
            <person name="Cullen D."/>
            <person name="Hibbett D.S."/>
            <person name="Grigoriev I.V."/>
        </authorList>
    </citation>
    <scope>NUCLEOTIDE SEQUENCE [LARGE SCALE GENOMIC DNA]</scope>
    <source>
        <strain evidence="5">FD-172 SS1</strain>
    </source>
</reference>
<evidence type="ECO:0000256" key="2">
    <source>
        <dbReference type="ARBA" id="ARBA00023043"/>
    </source>
</evidence>
<dbReference type="Proteomes" id="UP000027195">
    <property type="component" value="Unassembled WGS sequence"/>
</dbReference>
<feature type="repeat" description="ANK" evidence="3">
    <location>
        <begin position="63"/>
        <end position="100"/>
    </location>
</feature>
<dbReference type="Gene3D" id="1.25.40.20">
    <property type="entry name" value="Ankyrin repeat-containing domain"/>
    <property type="match status" value="3"/>
</dbReference>
<dbReference type="STRING" id="930990.A0A067ME63"/>
<evidence type="ECO:0000256" key="3">
    <source>
        <dbReference type="PROSITE-ProRule" id="PRU00023"/>
    </source>
</evidence>
<dbReference type="HOGENOM" id="CLU_000134_18_0_1"/>
<dbReference type="PROSITE" id="PS50088">
    <property type="entry name" value="ANK_REPEAT"/>
    <property type="match status" value="4"/>
</dbReference>